<keyword evidence="2" id="KW-0732">Signal</keyword>
<dbReference type="SUPFAM" id="SSF159774">
    <property type="entry name" value="YerB-like"/>
    <property type="match status" value="1"/>
</dbReference>
<evidence type="ECO:0000256" key="2">
    <source>
        <dbReference type="SAM" id="SignalP"/>
    </source>
</evidence>
<dbReference type="Pfam" id="PF17479">
    <property type="entry name" value="DUF3048_C"/>
    <property type="match status" value="1"/>
</dbReference>
<dbReference type="Pfam" id="PF11258">
    <property type="entry name" value="DUF3048"/>
    <property type="match status" value="1"/>
</dbReference>
<dbReference type="Proteomes" id="UP000446657">
    <property type="component" value="Unassembled WGS sequence"/>
</dbReference>
<name>A0A844KJQ9_9FIRM</name>
<comment type="caution">
    <text evidence="5">The sequence shown here is derived from an EMBL/GenBank/DDBJ whole genome shotgun (WGS) entry which is preliminary data.</text>
</comment>
<dbReference type="PROSITE" id="PS51257">
    <property type="entry name" value="PROKAR_LIPOPROTEIN"/>
    <property type="match status" value="1"/>
</dbReference>
<gene>
    <name evidence="5" type="ORF">GMD30_00160</name>
</gene>
<sequence length="367" mass="41274">MCFMKKRWKMIGVVCAIAILSAGCKSKESEAPTPSSTQDVPAETAETEYQPEPVETHEGEVRSFYTGEWMDEKKAKNRPVAVMTENTHVTLPQYGIGNADIIYECPVEGGITRLMTIYQDYASLKKVGNVRSCRLYYVYFAKEFEAVYFHAGESKYALDVLNSSFIDNVDGITGKGGAFYYRDNSRRAPHNLYTTGENLASAMKTYGYDTKLPENYTSHYRFAAEDSPNLLDQGEVAKKVSLYYVDAKPWFVYNETDGLYYRYEFGDKQIDGSTGEQLAVKNIILQNCYSSLKDSKNGTLDIDYLSGGSGMYITNGKAVPITWKRASANDITHYYTQDGQEIILNPGKTWVEIVENSRASQNKISAE</sequence>
<evidence type="ECO:0000313" key="5">
    <source>
        <dbReference type="EMBL" id="MTR80143.1"/>
    </source>
</evidence>
<evidence type="ECO:0000256" key="1">
    <source>
        <dbReference type="SAM" id="MobiDB-lite"/>
    </source>
</evidence>
<evidence type="ECO:0000259" key="3">
    <source>
        <dbReference type="Pfam" id="PF11258"/>
    </source>
</evidence>
<feature type="region of interest" description="Disordered" evidence="1">
    <location>
        <begin position="27"/>
        <end position="57"/>
    </location>
</feature>
<dbReference type="AlphaFoldDB" id="A0A844KJQ9"/>
<dbReference type="InterPro" id="IPR023158">
    <property type="entry name" value="YerB-like_sf"/>
</dbReference>
<dbReference type="InterPro" id="IPR021416">
    <property type="entry name" value="DUF3048_N"/>
</dbReference>
<dbReference type="Gene3D" id="3.50.90.10">
    <property type="entry name" value="YerB-like"/>
    <property type="match status" value="1"/>
</dbReference>
<feature type="domain" description="DUF3048" evidence="4">
    <location>
        <begin position="243"/>
        <end position="351"/>
    </location>
</feature>
<protein>
    <submittedName>
        <fullName evidence="5">DUF3048 domain-containing protein</fullName>
    </submittedName>
</protein>
<dbReference type="EMBL" id="WNAL01000001">
    <property type="protein sequence ID" value="MTR80143.1"/>
    <property type="molecule type" value="Genomic_DNA"/>
</dbReference>
<feature type="domain" description="DUF3048" evidence="3">
    <location>
        <begin position="66"/>
        <end position="208"/>
    </location>
</feature>
<organism evidence="5 6">
    <name type="scientific">Roseburia faecis</name>
    <dbReference type="NCBI Taxonomy" id="301302"/>
    <lineage>
        <taxon>Bacteria</taxon>
        <taxon>Bacillati</taxon>
        <taxon>Bacillota</taxon>
        <taxon>Clostridia</taxon>
        <taxon>Lachnospirales</taxon>
        <taxon>Lachnospiraceae</taxon>
        <taxon>Roseburia</taxon>
    </lineage>
</organism>
<feature type="chain" id="PRO_5038929287" evidence="2">
    <location>
        <begin position="27"/>
        <end position="367"/>
    </location>
</feature>
<feature type="signal peptide" evidence="2">
    <location>
        <begin position="1"/>
        <end position="26"/>
    </location>
</feature>
<dbReference type="InterPro" id="IPR035328">
    <property type="entry name" value="DUF3048_C"/>
</dbReference>
<accession>A0A844KJQ9</accession>
<evidence type="ECO:0000259" key="4">
    <source>
        <dbReference type="Pfam" id="PF17479"/>
    </source>
</evidence>
<reference evidence="5 6" key="1">
    <citation type="journal article" date="2019" name="Nat. Med.">
        <title>A library of human gut bacterial isolates paired with longitudinal multiomics data enables mechanistic microbiome research.</title>
        <authorList>
            <person name="Poyet M."/>
            <person name="Groussin M."/>
            <person name="Gibbons S.M."/>
            <person name="Avila-Pacheco J."/>
            <person name="Jiang X."/>
            <person name="Kearney S.M."/>
            <person name="Perrotta A.R."/>
            <person name="Berdy B."/>
            <person name="Zhao S."/>
            <person name="Lieberman T.D."/>
            <person name="Swanson P.K."/>
            <person name="Smith M."/>
            <person name="Roesemann S."/>
            <person name="Alexander J.E."/>
            <person name="Rich S.A."/>
            <person name="Livny J."/>
            <person name="Vlamakis H."/>
            <person name="Clish C."/>
            <person name="Bullock K."/>
            <person name="Deik A."/>
            <person name="Scott J."/>
            <person name="Pierce K.A."/>
            <person name="Xavier R.J."/>
            <person name="Alm E.J."/>
        </authorList>
    </citation>
    <scope>NUCLEOTIDE SEQUENCE [LARGE SCALE GENOMIC DNA]</scope>
    <source>
        <strain evidence="5 6">BIOML-A1</strain>
    </source>
</reference>
<evidence type="ECO:0000313" key="6">
    <source>
        <dbReference type="Proteomes" id="UP000446657"/>
    </source>
</evidence>
<proteinExistence type="predicted"/>